<evidence type="ECO:0000256" key="5">
    <source>
        <dbReference type="ARBA" id="ARBA00022737"/>
    </source>
</evidence>
<gene>
    <name evidence="12" type="ORF">E8E12_005248</name>
</gene>
<evidence type="ECO:0000259" key="11">
    <source>
        <dbReference type="PROSITE" id="PS51873"/>
    </source>
</evidence>
<dbReference type="InterPro" id="IPR044066">
    <property type="entry name" value="TRIAD_supradom"/>
</dbReference>
<dbReference type="InterPro" id="IPR000383">
    <property type="entry name" value="Xaa-Pro-like_dom"/>
</dbReference>
<dbReference type="Pfam" id="PF01485">
    <property type="entry name" value="IBR"/>
    <property type="match status" value="1"/>
</dbReference>
<dbReference type="GO" id="GO:0008239">
    <property type="term" value="F:dipeptidyl-peptidase activity"/>
    <property type="evidence" value="ECO:0007669"/>
    <property type="project" value="InterPro"/>
</dbReference>
<dbReference type="GO" id="GO:0016567">
    <property type="term" value="P:protein ubiquitination"/>
    <property type="evidence" value="ECO:0007669"/>
    <property type="project" value="InterPro"/>
</dbReference>
<feature type="compositionally biased region" description="Basic and acidic residues" evidence="10">
    <location>
        <begin position="515"/>
        <end position="534"/>
    </location>
</feature>
<evidence type="ECO:0000313" key="13">
    <source>
        <dbReference type="Proteomes" id="UP000758155"/>
    </source>
</evidence>
<evidence type="ECO:0000256" key="10">
    <source>
        <dbReference type="SAM" id="MobiDB-lite"/>
    </source>
</evidence>
<organism evidence="12 13">
    <name type="scientific">Didymella heteroderae</name>
    <dbReference type="NCBI Taxonomy" id="1769908"/>
    <lineage>
        <taxon>Eukaryota</taxon>
        <taxon>Fungi</taxon>
        <taxon>Dikarya</taxon>
        <taxon>Ascomycota</taxon>
        <taxon>Pezizomycotina</taxon>
        <taxon>Dothideomycetes</taxon>
        <taxon>Pleosporomycetidae</taxon>
        <taxon>Pleosporales</taxon>
        <taxon>Pleosporineae</taxon>
        <taxon>Didymellaceae</taxon>
        <taxon>Didymella</taxon>
    </lineage>
</organism>
<dbReference type="EC" id="2.3.2.31" evidence="2"/>
<dbReference type="InterPro" id="IPR029058">
    <property type="entry name" value="AB_hydrolase_fold"/>
</dbReference>
<keyword evidence="13" id="KW-1185">Reference proteome</keyword>
<dbReference type="OrthoDB" id="2578740at2759"/>
<keyword evidence="7" id="KW-0833">Ubl conjugation pathway</keyword>
<keyword evidence="3" id="KW-0808">Transferase</keyword>
<evidence type="ECO:0000256" key="7">
    <source>
        <dbReference type="ARBA" id="ARBA00022786"/>
    </source>
</evidence>
<evidence type="ECO:0000256" key="9">
    <source>
        <dbReference type="ARBA" id="ARBA00022833"/>
    </source>
</evidence>
<dbReference type="Gene3D" id="2.60.120.260">
    <property type="entry name" value="Galactose-binding domain-like"/>
    <property type="match status" value="1"/>
</dbReference>
<dbReference type="GO" id="GO:0008270">
    <property type="term" value="F:zinc ion binding"/>
    <property type="evidence" value="ECO:0007669"/>
    <property type="project" value="UniProtKB-KW"/>
</dbReference>
<feature type="compositionally biased region" description="Basic residues" evidence="10">
    <location>
        <begin position="873"/>
        <end position="887"/>
    </location>
</feature>
<dbReference type="Gene3D" id="3.30.40.10">
    <property type="entry name" value="Zinc/RING finger domain, C3HC4 (zinc finger)"/>
    <property type="match status" value="1"/>
</dbReference>
<evidence type="ECO:0000256" key="3">
    <source>
        <dbReference type="ARBA" id="ARBA00022679"/>
    </source>
</evidence>
<comment type="caution">
    <text evidence="12">The sequence shown here is derived from an EMBL/GenBank/DDBJ whole genome shotgun (WGS) entry which is preliminary data.</text>
</comment>
<reference evidence="12" key="1">
    <citation type="submission" date="2019-04" db="EMBL/GenBank/DDBJ databases">
        <title>Sequencing of skin fungus with MAO and IRED activity.</title>
        <authorList>
            <person name="Marsaioli A.J."/>
            <person name="Bonatto J.M.C."/>
            <person name="Reis Junior O."/>
        </authorList>
    </citation>
    <scope>NUCLEOTIDE SEQUENCE</scope>
    <source>
        <strain evidence="12">28M1</strain>
    </source>
</reference>
<dbReference type="InterPro" id="IPR002867">
    <property type="entry name" value="IBR_dom"/>
</dbReference>
<keyword evidence="6" id="KW-0863">Zinc-finger</keyword>
<dbReference type="Pfam" id="PF08530">
    <property type="entry name" value="PepX_C"/>
    <property type="match status" value="1"/>
</dbReference>
<keyword evidence="4" id="KW-0479">Metal-binding</keyword>
<feature type="compositionally biased region" description="Acidic residues" evidence="10">
    <location>
        <begin position="891"/>
        <end position="905"/>
    </location>
</feature>
<sequence>MGDIGTPTTAQFKGCQVPLDKINPPTVGQGGYAGFNPRSEVLPAGWKYDHPDAKPLTSSILVEHDVAITMRDGAKLYADIYRPPNTDDKVPALIMWSPFGKKFNGILSLGLMTPWNLGIKSGTLSGLEKFEALDPADWVPRGYAIVNVDTRGTGDSEGHMVILGTQEADDGYDTIEAVAKLPWCTGSIGLAGNSHLAIAQWFIASQRPPSLKAIAPFEGCGDLFREQFARGGIYAGDLFDKLIVKYMLQGRNGVESFRQMFKEHPLANEWWNDKRPNMKNINIPTYITGTWTNTMHGMGAIRAWLEVDSKDKWLRWHPWQEWADLWGNPQARDELFSFFDHYLRGVENDWLSTPRVRMAVLRFGNKEPQSYENIVEDDFPLSRTKYKKLFLADGERLSFEPPTGASKQSATYSSADGGGLSFTHRFDKDTTLVGMPKAVLWMSCDDHDDMDVYVLIEKLDKDGKPMKNLNIPWKNVPIRRPGSDQKHPIILEDTPTPEQPAAHPTKSKGKTVKKSARDYRGRFIKSDASPEPKAERKKIFKTKSSPKPEKPARPEKTDCIICATTKSTKRSFKASGVEGICGHFASVCDLCVQKQIKTKMSARQLTEAHLPCMFPECGAVLDHTTLKSVLSRALFETWDTAVTKHLLAADASYVACLNPKCGIYFSAEACGSKHKASSSKTKSKQKEKKVDVDKAACPYCEHELCLSCIRPWHSGSCDSAKRREDRQSEKAIKKLGAKPCPKCGVNIEKQGGCDHMNCQRCRHNFCWECLGTYNGNANNHAETCSHRRPMIAHDIGNFIDDNLTVAQVNALIERTRQDREVGRAPQPNIQLAPGVRLINGVADGPAPPPAGAAVGRPTPRPEPRAPPAMNAAPRRRTAGIGGRRHRIVLREEDEASNGSMEEEQD</sequence>
<dbReference type="InterPro" id="IPR008979">
    <property type="entry name" value="Galactose-bd-like_sf"/>
</dbReference>
<dbReference type="InterPro" id="IPR031127">
    <property type="entry name" value="E3_UB_ligase_RBR"/>
</dbReference>
<evidence type="ECO:0000256" key="8">
    <source>
        <dbReference type="ARBA" id="ARBA00022801"/>
    </source>
</evidence>
<dbReference type="EMBL" id="SWKV01000038">
    <property type="protein sequence ID" value="KAF3038119.1"/>
    <property type="molecule type" value="Genomic_DNA"/>
</dbReference>
<dbReference type="SUPFAM" id="SSF57850">
    <property type="entry name" value="RING/U-box"/>
    <property type="match status" value="1"/>
</dbReference>
<dbReference type="AlphaFoldDB" id="A0A9P5C077"/>
<dbReference type="CDD" id="cd20335">
    <property type="entry name" value="BRcat_RBR"/>
    <property type="match status" value="1"/>
</dbReference>
<dbReference type="Gene3D" id="1.20.120.1750">
    <property type="match status" value="1"/>
</dbReference>
<evidence type="ECO:0000256" key="1">
    <source>
        <dbReference type="ARBA" id="ARBA00001798"/>
    </source>
</evidence>
<evidence type="ECO:0000313" key="12">
    <source>
        <dbReference type="EMBL" id="KAF3038119.1"/>
    </source>
</evidence>
<dbReference type="InterPro" id="IPR005674">
    <property type="entry name" value="CocE/Ser_esterase"/>
</dbReference>
<dbReference type="InterPro" id="IPR013736">
    <property type="entry name" value="Xaa-Pro_dipept_C"/>
</dbReference>
<dbReference type="SUPFAM" id="SSF49785">
    <property type="entry name" value="Galactose-binding domain-like"/>
    <property type="match status" value="1"/>
</dbReference>
<dbReference type="Gene3D" id="1.10.3020.20">
    <property type="match status" value="1"/>
</dbReference>
<dbReference type="SMART" id="SM00647">
    <property type="entry name" value="IBR"/>
    <property type="match status" value="2"/>
</dbReference>
<dbReference type="PROSITE" id="PS51873">
    <property type="entry name" value="TRIAD"/>
    <property type="match status" value="1"/>
</dbReference>
<protein>
    <recommendedName>
        <fullName evidence="2">RBR-type E3 ubiquitin transferase</fullName>
        <ecNumber evidence="2">2.3.2.31</ecNumber>
    </recommendedName>
</protein>
<accession>A0A9P5C077</accession>
<feature type="compositionally biased region" description="Basic residues" evidence="10">
    <location>
        <begin position="505"/>
        <end position="514"/>
    </location>
</feature>
<dbReference type="GO" id="GO:0061630">
    <property type="term" value="F:ubiquitin protein ligase activity"/>
    <property type="evidence" value="ECO:0007669"/>
    <property type="project" value="UniProtKB-EC"/>
</dbReference>
<dbReference type="PROSITE" id="PS00518">
    <property type="entry name" value="ZF_RING_1"/>
    <property type="match status" value="1"/>
</dbReference>
<evidence type="ECO:0000256" key="6">
    <source>
        <dbReference type="ARBA" id="ARBA00022771"/>
    </source>
</evidence>
<dbReference type="Pfam" id="PF22191">
    <property type="entry name" value="IBR_1"/>
    <property type="match status" value="1"/>
</dbReference>
<name>A0A9P5C077_9PLEO</name>
<evidence type="ECO:0000256" key="2">
    <source>
        <dbReference type="ARBA" id="ARBA00012251"/>
    </source>
</evidence>
<keyword evidence="5" id="KW-0677">Repeat</keyword>
<proteinExistence type="predicted"/>
<dbReference type="InterPro" id="IPR013083">
    <property type="entry name" value="Znf_RING/FYVE/PHD"/>
</dbReference>
<dbReference type="InterPro" id="IPR017907">
    <property type="entry name" value="Znf_RING_CS"/>
</dbReference>
<keyword evidence="8" id="KW-0378">Hydrolase</keyword>
<feature type="region of interest" description="Disordered" evidence="10">
    <location>
        <begin position="842"/>
        <end position="905"/>
    </location>
</feature>
<keyword evidence="9" id="KW-0862">Zinc</keyword>
<evidence type="ECO:0000256" key="4">
    <source>
        <dbReference type="ARBA" id="ARBA00022723"/>
    </source>
</evidence>
<comment type="catalytic activity">
    <reaction evidence="1">
        <text>[E2 ubiquitin-conjugating enzyme]-S-ubiquitinyl-L-cysteine + [acceptor protein]-L-lysine = [E2 ubiquitin-conjugating enzyme]-L-cysteine + [acceptor protein]-N(6)-ubiquitinyl-L-lysine.</text>
        <dbReference type="EC" id="2.3.2.31"/>
    </reaction>
</comment>
<dbReference type="Proteomes" id="UP000758155">
    <property type="component" value="Unassembled WGS sequence"/>
</dbReference>
<dbReference type="SMART" id="SM00939">
    <property type="entry name" value="PepX_C"/>
    <property type="match status" value="1"/>
</dbReference>
<feature type="compositionally biased region" description="Basic and acidic residues" evidence="10">
    <location>
        <begin position="546"/>
        <end position="555"/>
    </location>
</feature>
<dbReference type="CDD" id="cd20336">
    <property type="entry name" value="Rcat_RBR"/>
    <property type="match status" value="1"/>
</dbReference>
<dbReference type="Gene3D" id="3.40.50.1820">
    <property type="entry name" value="alpha/beta hydrolase"/>
    <property type="match status" value="1"/>
</dbReference>
<dbReference type="Pfam" id="PF02129">
    <property type="entry name" value="Peptidase_S15"/>
    <property type="match status" value="1"/>
</dbReference>
<dbReference type="PANTHER" id="PTHR11685">
    <property type="entry name" value="RBR FAMILY RING FINGER AND IBR DOMAIN-CONTAINING"/>
    <property type="match status" value="1"/>
</dbReference>
<dbReference type="SUPFAM" id="SSF53474">
    <property type="entry name" value="alpha/beta-Hydrolases"/>
    <property type="match status" value="1"/>
</dbReference>
<feature type="region of interest" description="Disordered" evidence="10">
    <location>
        <begin position="491"/>
        <end position="555"/>
    </location>
</feature>
<feature type="domain" description="RING-type" evidence="11">
    <location>
        <begin position="555"/>
        <end position="790"/>
    </location>
</feature>
<dbReference type="NCBIfam" id="TIGR00976">
    <property type="entry name" value="CocE_NonD"/>
    <property type="match status" value="1"/>
</dbReference>